<sequence length="40" mass="4437">MAQRKNITELTELLLKYMTKPAPLAATIAAVTGRVSWIHV</sequence>
<protein>
    <submittedName>
        <fullName evidence="1">Uncharacterized protein</fullName>
    </submittedName>
</protein>
<dbReference type="AlphaFoldDB" id="A0A1H0EES8"/>
<proteinExistence type="predicted"/>
<dbReference type="Proteomes" id="UP000199182">
    <property type="component" value="Unassembled WGS sequence"/>
</dbReference>
<dbReference type="EMBL" id="FNID01000033">
    <property type="protein sequence ID" value="SDN80786.1"/>
    <property type="molecule type" value="Genomic_DNA"/>
</dbReference>
<gene>
    <name evidence="1" type="ORF">SAMN05192585_1335</name>
</gene>
<accession>A0A1H0EES8</accession>
<evidence type="ECO:0000313" key="2">
    <source>
        <dbReference type="Proteomes" id="UP000199182"/>
    </source>
</evidence>
<organism evidence="1 2">
    <name type="scientific">Acetanaerobacterium elongatum</name>
    <dbReference type="NCBI Taxonomy" id="258515"/>
    <lineage>
        <taxon>Bacteria</taxon>
        <taxon>Bacillati</taxon>
        <taxon>Bacillota</taxon>
        <taxon>Clostridia</taxon>
        <taxon>Eubacteriales</taxon>
        <taxon>Oscillospiraceae</taxon>
        <taxon>Acetanaerobacterium</taxon>
    </lineage>
</organism>
<evidence type="ECO:0000313" key="1">
    <source>
        <dbReference type="EMBL" id="SDN80786.1"/>
    </source>
</evidence>
<name>A0A1H0EES8_9FIRM</name>
<keyword evidence="2" id="KW-1185">Reference proteome</keyword>
<reference evidence="1 2" key="1">
    <citation type="submission" date="2016-10" db="EMBL/GenBank/DDBJ databases">
        <authorList>
            <person name="de Groot N.N."/>
        </authorList>
    </citation>
    <scope>NUCLEOTIDE SEQUENCE [LARGE SCALE GENOMIC DNA]</scope>
    <source>
        <strain evidence="1 2">CGMCC 1.5012</strain>
    </source>
</reference>